<comment type="caution">
    <text evidence="2">The sequence shown here is derived from an EMBL/GenBank/DDBJ whole genome shotgun (WGS) entry which is preliminary data.</text>
</comment>
<evidence type="ECO:0000313" key="2">
    <source>
        <dbReference type="EMBL" id="PPR07363.1"/>
    </source>
</evidence>
<gene>
    <name evidence="2" type="ORF">CVT26_013684</name>
</gene>
<protein>
    <submittedName>
        <fullName evidence="2">Uncharacterized protein</fullName>
    </submittedName>
</protein>
<dbReference type="Proteomes" id="UP000284706">
    <property type="component" value="Unassembled WGS sequence"/>
</dbReference>
<dbReference type="EMBL" id="NHYE01000132">
    <property type="protein sequence ID" value="PPR07363.1"/>
    <property type="molecule type" value="Genomic_DNA"/>
</dbReference>
<organism evidence="2 3">
    <name type="scientific">Gymnopilus dilepis</name>
    <dbReference type="NCBI Taxonomy" id="231916"/>
    <lineage>
        <taxon>Eukaryota</taxon>
        <taxon>Fungi</taxon>
        <taxon>Dikarya</taxon>
        <taxon>Basidiomycota</taxon>
        <taxon>Agaricomycotina</taxon>
        <taxon>Agaricomycetes</taxon>
        <taxon>Agaricomycetidae</taxon>
        <taxon>Agaricales</taxon>
        <taxon>Agaricineae</taxon>
        <taxon>Hymenogastraceae</taxon>
        <taxon>Gymnopilus</taxon>
    </lineage>
</organism>
<feature type="region of interest" description="Disordered" evidence="1">
    <location>
        <begin position="20"/>
        <end position="59"/>
    </location>
</feature>
<dbReference type="AlphaFoldDB" id="A0A409YWN3"/>
<accession>A0A409YWN3</accession>
<dbReference type="InParanoid" id="A0A409YWN3"/>
<evidence type="ECO:0000313" key="3">
    <source>
        <dbReference type="Proteomes" id="UP000284706"/>
    </source>
</evidence>
<evidence type="ECO:0000256" key="1">
    <source>
        <dbReference type="SAM" id="MobiDB-lite"/>
    </source>
</evidence>
<proteinExistence type="predicted"/>
<reference evidence="2 3" key="1">
    <citation type="journal article" date="2018" name="Evol. Lett.">
        <title>Horizontal gene cluster transfer increased hallucinogenic mushroom diversity.</title>
        <authorList>
            <person name="Reynolds H.T."/>
            <person name="Vijayakumar V."/>
            <person name="Gluck-Thaler E."/>
            <person name="Korotkin H.B."/>
            <person name="Matheny P.B."/>
            <person name="Slot J.C."/>
        </authorList>
    </citation>
    <scope>NUCLEOTIDE SEQUENCE [LARGE SCALE GENOMIC DNA]</scope>
    <source>
        <strain evidence="2 3">SRW20</strain>
    </source>
</reference>
<sequence length="123" mass="13156">MAFFDSHPDKKVDALFEGLFNPRRRQRASENDVTSTSGPSESAPPLLPPLGPGADRPPLANVSLNANPVLPSYPNYLPPTVPYNLPVPYNPAASYPPPTFAPNLECQPGVTILSKLSTSNCSI</sequence>
<name>A0A409YWN3_9AGAR</name>
<keyword evidence="3" id="KW-1185">Reference proteome</keyword>